<dbReference type="Pfam" id="PF12796">
    <property type="entry name" value="Ank_2"/>
    <property type="match status" value="1"/>
</dbReference>
<gene>
    <name evidence="5" type="ORF">FSARC_10502</name>
</gene>
<feature type="repeat" description="ANK" evidence="3">
    <location>
        <begin position="1009"/>
        <end position="1041"/>
    </location>
</feature>
<dbReference type="PANTHER" id="PTHR24198:SF165">
    <property type="entry name" value="ANKYRIN REPEAT-CONTAINING PROTEIN-RELATED"/>
    <property type="match status" value="1"/>
</dbReference>
<dbReference type="Proteomes" id="UP000622797">
    <property type="component" value="Unassembled WGS sequence"/>
</dbReference>
<dbReference type="SMART" id="SM00220">
    <property type="entry name" value="S_TKc"/>
    <property type="match status" value="1"/>
</dbReference>
<dbReference type="InterPro" id="IPR008271">
    <property type="entry name" value="Ser/Thr_kinase_AS"/>
</dbReference>
<evidence type="ECO:0000256" key="3">
    <source>
        <dbReference type="PROSITE-ProRule" id="PRU00023"/>
    </source>
</evidence>
<dbReference type="CDD" id="cd00180">
    <property type="entry name" value="PKc"/>
    <property type="match status" value="1"/>
</dbReference>
<evidence type="ECO:0000313" key="5">
    <source>
        <dbReference type="EMBL" id="KAF4960305.1"/>
    </source>
</evidence>
<keyword evidence="1" id="KW-0677">Repeat</keyword>
<protein>
    <recommendedName>
        <fullName evidence="4">Protein kinase domain-containing protein</fullName>
    </recommendedName>
</protein>
<keyword evidence="6" id="KW-1185">Reference proteome</keyword>
<dbReference type="InterPro" id="IPR036770">
    <property type="entry name" value="Ankyrin_rpt-contain_sf"/>
</dbReference>
<dbReference type="InterPro" id="IPR002110">
    <property type="entry name" value="Ankyrin_rpt"/>
</dbReference>
<dbReference type="SUPFAM" id="SSF56112">
    <property type="entry name" value="Protein kinase-like (PK-like)"/>
    <property type="match status" value="1"/>
</dbReference>
<dbReference type="InterPro" id="IPR011009">
    <property type="entry name" value="Kinase-like_dom_sf"/>
</dbReference>
<evidence type="ECO:0000259" key="4">
    <source>
        <dbReference type="PROSITE" id="PS50011"/>
    </source>
</evidence>
<dbReference type="Pfam" id="PF00023">
    <property type="entry name" value="Ank"/>
    <property type="match status" value="1"/>
</dbReference>
<feature type="domain" description="Protein kinase" evidence="4">
    <location>
        <begin position="56"/>
        <end position="383"/>
    </location>
</feature>
<evidence type="ECO:0000256" key="1">
    <source>
        <dbReference type="ARBA" id="ARBA00022737"/>
    </source>
</evidence>
<proteinExistence type="predicted"/>
<dbReference type="PROSITE" id="PS50011">
    <property type="entry name" value="PROTEIN_KINASE_DOM"/>
    <property type="match status" value="1"/>
</dbReference>
<evidence type="ECO:0000256" key="2">
    <source>
        <dbReference type="ARBA" id="ARBA00023043"/>
    </source>
</evidence>
<dbReference type="Gene3D" id="1.10.510.10">
    <property type="entry name" value="Transferase(Phosphotransferase) domain 1"/>
    <property type="match status" value="1"/>
</dbReference>
<dbReference type="EMBL" id="JABEXW010000641">
    <property type="protein sequence ID" value="KAF4960305.1"/>
    <property type="molecule type" value="Genomic_DNA"/>
</dbReference>
<dbReference type="InterPro" id="IPR000719">
    <property type="entry name" value="Prot_kinase_dom"/>
</dbReference>
<sequence length="1529" mass="172744">MADFQSFSTYSVAPTETELINRPDQTYAVKGQAEFLAVAVALEVPILSAQNNAIASMNIFSAGAGASFSVFASAEELSLDEDEDFLNPTPGVRSWIAEAQESQRFQRYVTKRIVTSQGVADDSRQLASVINEIRILSTERIRNCDHIVSMLAISWSESPSVGRFWPQVLLEAADEGSLADYLSSNQLNFKSQLAIGMGIGRALEFLHAHRVVHADIKPANVLVFTSGFDEEQHDVMDRTGIVPIRAKLCDFGYAVILDDYKSQEFFQARIGSFPWMAPELDAGEAMPLEDLHKADIYSFGLLTASIFMNGCTPFDCMTPEEISVVKTRPLDHVFSAVTALMHSIEHISSPNEYQKDFIQTLLMGTCAPSSSGRVSLAAIQSFLFLGLVQQLDRGQPAIPMEWFPDLRDADGYMGALIAFQRKHSGVGDLFDDPDVPDVLLRLREMRDSVISIQIGNPEFEEQLGNYFEDHTPEPGSLRRFRNTWRSDDTFEESEDFINRMDEIFDQAIVKVPPLAFEHSLSANLFPRVAREEVIRDLQDTCDSNYIREPAAPFHLAGAYFNGTIVEPSTDMGLKHLVKAAMLKNPEAVSLILNIFDACDTSLPEDEKDQLLDIVKDYGSKALGQAQETLFDHLIPRHIEHHTVLAETWARKWPDKYSQYLTTYRKAANIVLPLLNSPLYLKAEPVTGHPEFDSDQLTLINARSLDKFDITKTQELKNEIARLGCLNSCNDDGFTILQIAAIKDDLELARILVSELGASVNTYGNTHGWTPLLLSCHCGHFEMAKFLVDNSADPTIKETLHRATILHSLNRFTERQHCEQILKIALSAGININSRLKSGATPLHTTFSGWDYSRGAAAELLLEYGADPAKEANEWDGALNFVSPITYAAENLDVDLLQKMVSASQSLISNNGLSVQQLSKVKAQALGALFRRTQFYCMSVGGSGYQKKLETIISLLIDDQVRAFLIARRENPDQPTDPFLAMCSQGNVCFMEAFLNIFPQTVVDNPAWELPRTFLHLAIERRNVGMVRLLIRYGADLLTKDVLGRTSLQVAAHYFPQMVPEFIQILEDLSLEKRQGKSVSDILEHRDNSGRTLFAQLLIEGYDDERQLAESLRVRYRLKHDYRMRDEEDWITFGGYMMILSATQGLIPVETIQYLLELDPPLEFTTNPEGKTLLTTAVGGFSGYQVSYDLPCHQITTLLLDRYPEYERLMQTSDAEGRCILHIAAYWSNKTALQMFKDHIDRHYPDISLPWNTLASRNSVLDLSTLGIQKMALATWGTEVNKVAMKSTKKAALACYEFLRENGALHNWEFEGTMVAARPIMYELDPVRVMVFIRMATQRMGLGEPDIDPERCVDIGDRTSFGARLIRVPVVDLIWRYDNFIIRHYCVRISSQPIQGFDQFHAWIEQRMTKDEPRCYNQLALPPGLWPFMTLKYEHRVPHTQEVVRWRRPGRIWTEEERDDLKGHFSGLWDALFGRIEQEYIARLAGENLINKGVLRESTGQPFDEEDVYNRFDAAGAILKHDGYWRCLTA</sequence>
<dbReference type="PROSITE" id="PS50088">
    <property type="entry name" value="ANK_REPEAT"/>
    <property type="match status" value="3"/>
</dbReference>
<comment type="caution">
    <text evidence="5">The sequence shown here is derived from an EMBL/GenBank/DDBJ whole genome shotgun (WGS) entry which is preliminary data.</text>
</comment>
<dbReference type="SMART" id="SM00248">
    <property type="entry name" value="ANK"/>
    <property type="match status" value="7"/>
</dbReference>
<name>A0A8H4X3Q2_9HYPO</name>
<evidence type="ECO:0000313" key="6">
    <source>
        <dbReference type="Proteomes" id="UP000622797"/>
    </source>
</evidence>
<dbReference type="PROSITE" id="PS50297">
    <property type="entry name" value="ANK_REP_REGION"/>
    <property type="match status" value="2"/>
</dbReference>
<dbReference type="OrthoDB" id="626167at2759"/>
<reference evidence="5" key="1">
    <citation type="journal article" date="2020" name="BMC Genomics">
        <title>Correction to: Identification and distribution of gene clusters required for synthesis of sphingolipid metabolism inhibitors in diverse species of the filamentous fungus Fusarium.</title>
        <authorList>
            <person name="Kim H.S."/>
            <person name="Lohmar J.M."/>
            <person name="Busman M."/>
            <person name="Brown D.W."/>
            <person name="Naumann T.A."/>
            <person name="Divon H.H."/>
            <person name="Lysoe E."/>
            <person name="Uhlig S."/>
            <person name="Proctor R.H."/>
        </authorList>
    </citation>
    <scope>NUCLEOTIDE SEQUENCE</scope>
    <source>
        <strain evidence="5">NRRL 20472</strain>
    </source>
</reference>
<dbReference type="PANTHER" id="PTHR24198">
    <property type="entry name" value="ANKYRIN REPEAT AND PROTEIN KINASE DOMAIN-CONTAINING PROTEIN"/>
    <property type="match status" value="1"/>
</dbReference>
<keyword evidence="2 3" id="KW-0040">ANK repeat</keyword>
<dbReference type="GO" id="GO:0005524">
    <property type="term" value="F:ATP binding"/>
    <property type="evidence" value="ECO:0007669"/>
    <property type="project" value="InterPro"/>
</dbReference>
<feature type="repeat" description="ANK" evidence="3">
    <location>
        <begin position="837"/>
        <end position="872"/>
    </location>
</feature>
<dbReference type="Gene3D" id="1.25.40.20">
    <property type="entry name" value="Ankyrin repeat-containing domain"/>
    <property type="match status" value="2"/>
</dbReference>
<organism evidence="5 6">
    <name type="scientific">Fusarium sarcochroum</name>
    <dbReference type="NCBI Taxonomy" id="1208366"/>
    <lineage>
        <taxon>Eukaryota</taxon>
        <taxon>Fungi</taxon>
        <taxon>Dikarya</taxon>
        <taxon>Ascomycota</taxon>
        <taxon>Pezizomycotina</taxon>
        <taxon>Sordariomycetes</taxon>
        <taxon>Hypocreomycetidae</taxon>
        <taxon>Hypocreales</taxon>
        <taxon>Nectriaceae</taxon>
        <taxon>Fusarium</taxon>
        <taxon>Fusarium lateritium species complex</taxon>
    </lineage>
</organism>
<accession>A0A8H4X3Q2</accession>
<dbReference type="Pfam" id="PF00069">
    <property type="entry name" value="Pkinase"/>
    <property type="match status" value="1"/>
</dbReference>
<dbReference type="SUPFAM" id="SSF48403">
    <property type="entry name" value="Ankyrin repeat"/>
    <property type="match status" value="2"/>
</dbReference>
<dbReference type="GO" id="GO:0004672">
    <property type="term" value="F:protein kinase activity"/>
    <property type="evidence" value="ECO:0007669"/>
    <property type="project" value="InterPro"/>
</dbReference>
<reference evidence="5" key="2">
    <citation type="submission" date="2020-05" db="EMBL/GenBank/DDBJ databases">
        <authorList>
            <person name="Kim H.-S."/>
            <person name="Proctor R.H."/>
            <person name="Brown D.W."/>
        </authorList>
    </citation>
    <scope>NUCLEOTIDE SEQUENCE</scope>
    <source>
        <strain evidence="5">NRRL 20472</strain>
    </source>
</reference>
<feature type="repeat" description="ANK" evidence="3">
    <location>
        <begin position="766"/>
        <end position="798"/>
    </location>
</feature>
<dbReference type="PROSITE" id="PS00108">
    <property type="entry name" value="PROTEIN_KINASE_ST"/>
    <property type="match status" value="1"/>
</dbReference>